<feature type="domain" description="Nucleotide modification associated" evidence="1">
    <location>
        <begin position="1"/>
        <end position="178"/>
    </location>
</feature>
<dbReference type="InterPro" id="IPR041180">
    <property type="entry name" value="Nmad2"/>
</dbReference>
<evidence type="ECO:0000259" key="1">
    <source>
        <dbReference type="Pfam" id="PF18753"/>
    </source>
</evidence>
<evidence type="ECO:0000313" key="3">
    <source>
        <dbReference type="Proteomes" id="UP000199706"/>
    </source>
</evidence>
<dbReference type="EMBL" id="FNCJ01000003">
    <property type="protein sequence ID" value="SDG51219.1"/>
    <property type="molecule type" value="Genomic_DNA"/>
</dbReference>
<name>A0A1G7UVQ6_9BURK</name>
<dbReference type="Pfam" id="PF18753">
    <property type="entry name" value="Nmad2"/>
    <property type="match status" value="1"/>
</dbReference>
<organism evidence="2 3">
    <name type="scientific">Paraburkholderia phenazinium</name>
    <dbReference type="NCBI Taxonomy" id="60549"/>
    <lineage>
        <taxon>Bacteria</taxon>
        <taxon>Pseudomonadati</taxon>
        <taxon>Pseudomonadota</taxon>
        <taxon>Betaproteobacteria</taxon>
        <taxon>Burkholderiales</taxon>
        <taxon>Burkholderiaceae</taxon>
        <taxon>Paraburkholderia</taxon>
    </lineage>
</organism>
<sequence>MSRVWRYVLRTDNGMAPCSEDGMLTLTCCKPIIRRYAKVGEWVVAFEPTALGGKVAYAGQVSAVLPLGDYEKRYRGRRDAVYRAEVLADGQTAFISLLPEYHSEEDSRARDCNGVNGLVFDPFWYWGRNAVEAPGEIADLAYHYVGQSTKNSSPTKIALLDEWLRSTGRPGVHGTPRDPLPMEALERPVENRGCESKRTKARSLVRC</sequence>
<reference evidence="2 3" key="1">
    <citation type="submission" date="2016-10" db="EMBL/GenBank/DDBJ databases">
        <authorList>
            <person name="de Groot N.N."/>
        </authorList>
    </citation>
    <scope>NUCLEOTIDE SEQUENCE [LARGE SCALE GENOMIC DNA]</scope>
    <source>
        <strain evidence="2 3">LMG 2247</strain>
    </source>
</reference>
<dbReference type="AlphaFoldDB" id="A0A1G7UVQ6"/>
<accession>A0A1G7UVQ6</accession>
<evidence type="ECO:0000313" key="2">
    <source>
        <dbReference type="EMBL" id="SDG51219.1"/>
    </source>
</evidence>
<protein>
    <recommendedName>
        <fullName evidence="1">Nucleotide modification associated domain-containing protein</fullName>
    </recommendedName>
</protein>
<gene>
    <name evidence="2" type="ORF">SAMN05216466_103610</name>
</gene>
<dbReference type="Proteomes" id="UP000199706">
    <property type="component" value="Unassembled WGS sequence"/>
</dbReference>
<proteinExistence type="predicted"/>
<dbReference type="RefSeq" id="WP_090683958.1">
    <property type="nucleotide sequence ID" value="NZ_FNCJ01000003.1"/>
</dbReference>